<dbReference type="GO" id="GO:0005576">
    <property type="term" value="C:extracellular region"/>
    <property type="evidence" value="ECO:0007669"/>
    <property type="project" value="TreeGrafter"/>
</dbReference>
<evidence type="ECO:0000313" key="4">
    <source>
        <dbReference type="Proteomes" id="UP000183810"/>
    </source>
</evidence>
<dbReference type="Proteomes" id="UP000183810">
    <property type="component" value="Chromosome"/>
</dbReference>
<dbReference type="Pfam" id="PF11887">
    <property type="entry name" value="Mce4_CUP1"/>
    <property type="match status" value="1"/>
</dbReference>
<protein>
    <submittedName>
        <fullName evidence="3">Mammalian cell entry protein</fullName>
    </submittedName>
</protein>
<gene>
    <name evidence="3" type="ORF">BOX37_18550</name>
</gene>
<evidence type="ECO:0000259" key="1">
    <source>
        <dbReference type="Pfam" id="PF02470"/>
    </source>
</evidence>
<dbReference type="PROSITE" id="PS51257">
    <property type="entry name" value="PROKAR_LIPOPROTEIN"/>
    <property type="match status" value="1"/>
</dbReference>
<dbReference type="InterPro" id="IPR024516">
    <property type="entry name" value="Mce_C"/>
</dbReference>
<organism evidence="3 4">
    <name type="scientific">Nocardia mangyaensis</name>
    <dbReference type="NCBI Taxonomy" id="2213200"/>
    <lineage>
        <taxon>Bacteria</taxon>
        <taxon>Bacillati</taxon>
        <taxon>Actinomycetota</taxon>
        <taxon>Actinomycetes</taxon>
        <taxon>Mycobacteriales</taxon>
        <taxon>Nocardiaceae</taxon>
        <taxon>Nocardia</taxon>
    </lineage>
</organism>
<dbReference type="InterPro" id="IPR052336">
    <property type="entry name" value="MlaD_Phospholipid_Transporter"/>
</dbReference>
<dbReference type="AlphaFoldDB" id="A0A1J0VUL6"/>
<dbReference type="RefSeq" id="WP_071928810.1">
    <property type="nucleotide sequence ID" value="NZ_CP018082.1"/>
</dbReference>
<dbReference type="Pfam" id="PF02470">
    <property type="entry name" value="MlaD"/>
    <property type="match status" value="1"/>
</dbReference>
<evidence type="ECO:0000313" key="3">
    <source>
        <dbReference type="EMBL" id="APE35623.1"/>
    </source>
</evidence>
<dbReference type="KEGG" id="nsl:BOX37_18550"/>
<name>A0A1J0VUL6_9NOCA</name>
<proteinExistence type="predicted"/>
<dbReference type="EMBL" id="CP018082">
    <property type="protein sequence ID" value="APE35623.1"/>
    <property type="molecule type" value="Genomic_DNA"/>
</dbReference>
<accession>A0A1J0VUL6</accession>
<dbReference type="OrthoDB" id="4368973at2"/>
<reference evidence="3" key="1">
    <citation type="submission" date="2016-11" db="EMBL/GenBank/DDBJ databases">
        <authorList>
            <person name="Jaros S."/>
            <person name="Januszkiewicz K."/>
            <person name="Wedrychowicz H."/>
        </authorList>
    </citation>
    <scope>NUCLEOTIDE SEQUENCE [LARGE SCALE GENOMIC DNA]</scope>
    <source>
        <strain evidence="3">Y48</strain>
    </source>
</reference>
<keyword evidence="4" id="KW-1185">Reference proteome</keyword>
<feature type="domain" description="Mammalian cell entry C-terminal" evidence="2">
    <location>
        <begin position="126"/>
        <end position="311"/>
    </location>
</feature>
<sequence>MRQRCRSAWVVLIAGVALVTGSGCSVGLGELPLPAPGVGGSTYTIHAGFANALNLPEQAKVRLLGADVGEVTDMSARDYTALVTMRIQQGVPLPVGTRAELRTATPLGDVFVALTPPDAAAPGGPSLQDGDTIALSSTQAAATIEELLTTASLLVNGGVIRNLTNIVNGLGHAVGDRGANLAALLDRSTRVVQALAARSADIRTALVEVDELTRQLQAQRRPLGDLVDVAGPALSTVTDSSQQALALIRQVDQISRELAKFPAIGGTAAVGMVADINRISAGLNAASTDPDASLAAMNAILGPIIKVTNGTSAHVNADLADVTIGALPDPAHPGDPGSRVPDASDWQAFVGTLTYTLLKLQQRVTGAGR</sequence>
<dbReference type="PANTHER" id="PTHR33371">
    <property type="entry name" value="INTERMEMBRANE PHOSPHOLIPID TRANSPORT SYSTEM BINDING PROTEIN MLAD-RELATED"/>
    <property type="match status" value="1"/>
</dbReference>
<dbReference type="PANTHER" id="PTHR33371:SF15">
    <property type="entry name" value="LIPOPROTEIN LPRN"/>
    <property type="match status" value="1"/>
</dbReference>
<feature type="domain" description="Mce/MlaD" evidence="1">
    <location>
        <begin position="42"/>
        <end position="117"/>
    </location>
</feature>
<dbReference type="InterPro" id="IPR003399">
    <property type="entry name" value="Mce/MlaD"/>
</dbReference>
<evidence type="ECO:0000259" key="2">
    <source>
        <dbReference type="Pfam" id="PF11887"/>
    </source>
</evidence>